<feature type="transmembrane region" description="Helical" evidence="6">
    <location>
        <begin position="291"/>
        <end position="309"/>
    </location>
</feature>
<accession>A0ABN1ERL9</accession>
<keyword evidence="3 6" id="KW-0812">Transmembrane</keyword>
<proteinExistence type="predicted"/>
<feature type="transmembrane region" description="Helical" evidence="6">
    <location>
        <begin position="347"/>
        <end position="371"/>
    </location>
</feature>
<feature type="transmembrane region" description="Helical" evidence="6">
    <location>
        <begin position="260"/>
        <end position="279"/>
    </location>
</feature>
<comment type="subcellular location">
    <subcellularLocation>
        <location evidence="1">Cell inner membrane</location>
        <topology evidence="1">Multi-pass membrane protein</topology>
    </subcellularLocation>
</comment>
<dbReference type="PANTHER" id="PTHR43702">
    <property type="entry name" value="L-FUCOSE-PROTON SYMPORTER"/>
    <property type="match status" value="1"/>
</dbReference>
<comment type="caution">
    <text evidence="7">The sequence shown here is derived from an EMBL/GenBank/DDBJ whole genome shotgun (WGS) entry which is preliminary data.</text>
</comment>
<evidence type="ECO:0000256" key="3">
    <source>
        <dbReference type="ARBA" id="ARBA00022692"/>
    </source>
</evidence>
<protein>
    <submittedName>
        <fullName evidence="7">L-fucose:H+ symporter permease</fullName>
    </submittedName>
</protein>
<feature type="transmembrane region" description="Helical" evidence="6">
    <location>
        <begin position="177"/>
        <end position="197"/>
    </location>
</feature>
<keyword evidence="4 6" id="KW-1133">Transmembrane helix</keyword>
<feature type="transmembrane region" description="Helical" evidence="6">
    <location>
        <begin position="101"/>
        <end position="118"/>
    </location>
</feature>
<evidence type="ECO:0000313" key="7">
    <source>
        <dbReference type="EMBL" id="GAA0571973.1"/>
    </source>
</evidence>
<dbReference type="Proteomes" id="UP001499951">
    <property type="component" value="Unassembled WGS sequence"/>
</dbReference>
<dbReference type="Pfam" id="PF07690">
    <property type="entry name" value="MFS_1"/>
    <property type="match status" value="1"/>
</dbReference>
<keyword evidence="2" id="KW-1003">Cell membrane</keyword>
<keyword evidence="5 6" id="KW-0472">Membrane</keyword>
<evidence type="ECO:0000256" key="6">
    <source>
        <dbReference type="SAM" id="Phobius"/>
    </source>
</evidence>
<evidence type="ECO:0000256" key="2">
    <source>
        <dbReference type="ARBA" id="ARBA00022475"/>
    </source>
</evidence>
<dbReference type="InterPro" id="IPR050375">
    <property type="entry name" value="MFS_TsgA-like"/>
</dbReference>
<feature type="transmembrane region" description="Helical" evidence="6">
    <location>
        <begin position="377"/>
        <end position="397"/>
    </location>
</feature>
<evidence type="ECO:0000256" key="1">
    <source>
        <dbReference type="ARBA" id="ARBA00004429"/>
    </source>
</evidence>
<evidence type="ECO:0000313" key="8">
    <source>
        <dbReference type="Proteomes" id="UP001499951"/>
    </source>
</evidence>
<sequence length="419" mass="44594">MRQDVKRYPLAFALTVSLFAIWGGAHRIFGIVSPQFERFFALSYLQSSVIFLSLNLSYLLIALPVGLFLRRFGYKLGLVSGVVFFACGALALYPAVTRHQVLFHVASVVVTGIGWAFLEVSANTLIVRMGRAETAIRRLNLAQCFYPAGLMVATLFATEFTLPPQNAEFGQFVNIVVRPYVVGGLGALLFALVMESVEFPPVANERPARGTRALGDIKLLLQNADFRTGVAVLTIYSAALSFLWGSTVRYARHVLDVPPAAGWVVFSVATWCLCAAGRITGTALMGRIDPMRLLAAFAVCATALCFVPAVSDSVVGLGCMLGASFFISIMFPTIFARTIKDLGAQMAVGAGMLVAGAGLGGLISVIAQRSLAGLPGFVHLSLAVAGLGMGLVLLYAVSGRTAATPNPIRISSAFRRTSP</sequence>
<feature type="transmembrane region" description="Helical" evidence="6">
    <location>
        <begin position="315"/>
        <end position="335"/>
    </location>
</feature>
<evidence type="ECO:0000256" key="4">
    <source>
        <dbReference type="ARBA" id="ARBA00022989"/>
    </source>
</evidence>
<keyword evidence="8" id="KW-1185">Reference proteome</keyword>
<evidence type="ECO:0000256" key="5">
    <source>
        <dbReference type="ARBA" id="ARBA00023136"/>
    </source>
</evidence>
<organism evidence="7 8">
    <name type="scientific">Rhizomicrobium electricum</name>
    <dbReference type="NCBI Taxonomy" id="480070"/>
    <lineage>
        <taxon>Bacteria</taxon>
        <taxon>Pseudomonadati</taxon>
        <taxon>Pseudomonadota</taxon>
        <taxon>Alphaproteobacteria</taxon>
        <taxon>Micropepsales</taxon>
        <taxon>Micropepsaceae</taxon>
        <taxon>Rhizomicrobium</taxon>
    </lineage>
</organism>
<feature type="transmembrane region" description="Helical" evidence="6">
    <location>
        <begin position="228"/>
        <end position="248"/>
    </location>
</feature>
<name>A0ABN1ERL9_9PROT</name>
<dbReference type="InterPro" id="IPR011701">
    <property type="entry name" value="MFS"/>
</dbReference>
<dbReference type="EMBL" id="BAAADD010000005">
    <property type="protein sequence ID" value="GAA0571973.1"/>
    <property type="molecule type" value="Genomic_DNA"/>
</dbReference>
<dbReference type="PANTHER" id="PTHR43702:SF11">
    <property type="entry name" value="L-FUCOSE-PROTON SYMPORTER"/>
    <property type="match status" value="1"/>
</dbReference>
<dbReference type="InterPro" id="IPR036259">
    <property type="entry name" value="MFS_trans_sf"/>
</dbReference>
<feature type="transmembrane region" description="Helical" evidence="6">
    <location>
        <begin position="49"/>
        <end position="69"/>
    </location>
</feature>
<feature type="transmembrane region" description="Helical" evidence="6">
    <location>
        <begin position="76"/>
        <end position="95"/>
    </location>
</feature>
<dbReference type="SUPFAM" id="SSF103473">
    <property type="entry name" value="MFS general substrate transporter"/>
    <property type="match status" value="1"/>
</dbReference>
<feature type="transmembrane region" description="Helical" evidence="6">
    <location>
        <begin position="139"/>
        <end position="157"/>
    </location>
</feature>
<gene>
    <name evidence="7" type="primary">fucP_6</name>
    <name evidence="7" type="ORF">GCM10008942_20850</name>
</gene>
<reference evidence="7 8" key="1">
    <citation type="journal article" date="2019" name="Int. J. Syst. Evol. Microbiol.">
        <title>The Global Catalogue of Microorganisms (GCM) 10K type strain sequencing project: providing services to taxonomists for standard genome sequencing and annotation.</title>
        <authorList>
            <consortium name="The Broad Institute Genomics Platform"/>
            <consortium name="The Broad Institute Genome Sequencing Center for Infectious Disease"/>
            <person name="Wu L."/>
            <person name="Ma J."/>
        </authorList>
    </citation>
    <scope>NUCLEOTIDE SEQUENCE [LARGE SCALE GENOMIC DNA]</scope>
    <source>
        <strain evidence="7 8">JCM 15089</strain>
    </source>
</reference>
<dbReference type="Gene3D" id="1.20.1250.20">
    <property type="entry name" value="MFS general substrate transporter like domains"/>
    <property type="match status" value="2"/>
</dbReference>